<dbReference type="GO" id="GO:0097588">
    <property type="term" value="P:archaeal or bacterial-type flagellum-dependent cell motility"/>
    <property type="evidence" value="ECO:0007669"/>
    <property type="project" value="UniProtKB-KW"/>
</dbReference>
<dbReference type="InterPro" id="IPR050595">
    <property type="entry name" value="Bact_response_regulator"/>
</dbReference>
<sequence>MKKVLIADDSKTFVKLLSSLLDEYLNEEFEIVSAKDGVDALFELRDGEIDILFLDIIMPIVDGHGVAKYIADRGLDLDVVIVTSTMDKENIKGLGKLGIKYFLAKPVKYEKIEAVLNKILFKNRPIPQDKLLKRKERNSTLQDGDVCIISE</sequence>
<evidence type="ECO:0000256" key="4">
    <source>
        <dbReference type="ARBA" id="ARBA00022779"/>
    </source>
</evidence>
<keyword evidence="8" id="KW-1185">Reference proteome</keyword>
<evidence type="ECO:0000259" key="6">
    <source>
        <dbReference type="PROSITE" id="PS50110"/>
    </source>
</evidence>
<dbReference type="InterPro" id="IPR011006">
    <property type="entry name" value="CheY-like_superfamily"/>
</dbReference>
<dbReference type="KEGG" id="saqt:GJV85_01245"/>
<dbReference type="SUPFAM" id="SSF52172">
    <property type="entry name" value="CheY-like"/>
    <property type="match status" value="1"/>
</dbReference>
<dbReference type="AlphaFoldDB" id="A0A975GC15"/>
<feature type="modified residue" description="4-aspartylphosphate" evidence="5">
    <location>
        <position position="55"/>
    </location>
</feature>
<proteinExistence type="predicted"/>
<keyword evidence="4" id="KW-0283">Flagellar rotation</keyword>
<dbReference type="PROSITE" id="PS50110">
    <property type="entry name" value="RESPONSE_REGULATORY"/>
    <property type="match status" value="1"/>
</dbReference>
<reference evidence="7" key="1">
    <citation type="submission" date="2019-11" db="EMBL/GenBank/DDBJ databases">
        <authorList>
            <person name="Kojima H."/>
        </authorList>
    </citation>
    <scope>NUCLEOTIDE SEQUENCE</scope>
    <source>
        <strain evidence="7">H1576</strain>
    </source>
</reference>
<gene>
    <name evidence="7" type="ORF">GJV85_01245</name>
</gene>
<feature type="domain" description="Response regulatory" evidence="6">
    <location>
        <begin position="3"/>
        <end position="120"/>
    </location>
</feature>
<organism evidence="7 8">
    <name type="scientific">Sulfurimonas aquatica</name>
    <dbReference type="NCBI Taxonomy" id="2672570"/>
    <lineage>
        <taxon>Bacteria</taxon>
        <taxon>Pseudomonadati</taxon>
        <taxon>Campylobacterota</taxon>
        <taxon>Epsilonproteobacteria</taxon>
        <taxon>Campylobacterales</taxon>
        <taxon>Sulfurimonadaceae</taxon>
        <taxon>Sulfurimonas</taxon>
    </lineage>
</organism>
<keyword evidence="3 5" id="KW-0597">Phosphoprotein</keyword>
<dbReference type="SMART" id="SM00448">
    <property type="entry name" value="REC"/>
    <property type="match status" value="1"/>
</dbReference>
<accession>A0A975GC15</accession>
<comment type="cofactor">
    <cofactor evidence="1">
        <name>Mg(2+)</name>
        <dbReference type="ChEBI" id="CHEBI:18420"/>
    </cofactor>
</comment>
<dbReference type="GO" id="GO:0000160">
    <property type="term" value="P:phosphorelay signal transduction system"/>
    <property type="evidence" value="ECO:0007669"/>
    <property type="project" value="InterPro"/>
</dbReference>
<evidence type="ECO:0000256" key="1">
    <source>
        <dbReference type="ARBA" id="ARBA00001946"/>
    </source>
</evidence>
<dbReference type="GO" id="GO:0006935">
    <property type="term" value="P:chemotaxis"/>
    <property type="evidence" value="ECO:0007669"/>
    <property type="project" value="UniProtKB-KW"/>
</dbReference>
<dbReference type="InterPro" id="IPR001789">
    <property type="entry name" value="Sig_transdc_resp-reg_receiver"/>
</dbReference>
<dbReference type="EMBL" id="CP046072">
    <property type="protein sequence ID" value="QSZ40794.1"/>
    <property type="molecule type" value="Genomic_DNA"/>
</dbReference>
<dbReference type="Proteomes" id="UP000671852">
    <property type="component" value="Chromosome"/>
</dbReference>
<evidence type="ECO:0000256" key="3">
    <source>
        <dbReference type="ARBA" id="ARBA00022553"/>
    </source>
</evidence>
<dbReference type="Gene3D" id="3.40.50.2300">
    <property type="match status" value="1"/>
</dbReference>
<dbReference type="PANTHER" id="PTHR44591">
    <property type="entry name" value="STRESS RESPONSE REGULATOR PROTEIN 1"/>
    <property type="match status" value="1"/>
</dbReference>
<reference evidence="7" key="2">
    <citation type="submission" date="2021-04" db="EMBL/GenBank/DDBJ databases">
        <title>Isolation and characterization of a novel species of the genus Sulfurimonas.</title>
        <authorList>
            <person name="Fukui M."/>
        </authorList>
    </citation>
    <scope>NUCLEOTIDE SEQUENCE</scope>
    <source>
        <strain evidence="7">H1576</strain>
    </source>
</reference>
<dbReference type="PANTHER" id="PTHR44591:SF3">
    <property type="entry name" value="RESPONSE REGULATORY DOMAIN-CONTAINING PROTEIN"/>
    <property type="match status" value="1"/>
</dbReference>
<protein>
    <submittedName>
        <fullName evidence="7">Response regulator</fullName>
    </submittedName>
</protein>
<keyword evidence="2" id="KW-0145">Chemotaxis</keyword>
<dbReference type="RefSeq" id="WP_207562073.1">
    <property type="nucleotide sequence ID" value="NZ_CP046072.1"/>
</dbReference>
<evidence type="ECO:0000313" key="7">
    <source>
        <dbReference type="EMBL" id="QSZ40794.1"/>
    </source>
</evidence>
<evidence type="ECO:0000256" key="5">
    <source>
        <dbReference type="PROSITE-ProRule" id="PRU00169"/>
    </source>
</evidence>
<dbReference type="Pfam" id="PF00072">
    <property type="entry name" value="Response_reg"/>
    <property type="match status" value="1"/>
</dbReference>
<evidence type="ECO:0000256" key="2">
    <source>
        <dbReference type="ARBA" id="ARBA00022500"/>
    </source>
</evidence>
<evidence type="ECO:0000313" key="8">
    <source>
        <dbReference type="Proteomes" id="UP000671852"/>
    </source>
</evidence>
<name>A0A975GC15_9BACT</name>